<evidence type="ECO:0000256" key="7">
    <source>
        <dbReference type="SAM" id="Phobius"/>
    </source>
</evidence>
<dbReference type="InterPro" id="IPR020846">
    <property type="entry name" value="MFS_dom"/>
</dbReference>
<dbReference type="InterPro" id="IPR036259">
    <property type="entry name" value="MFS_trans_sf"/>
</dbReference>
<feature type="transmembrane region" description="Helical" evidence="7">
    <location>
        <begin position="56"/>
        <end position="77"/>
    </location>
</feature>
<keyword evidence="5 7" id="KW-1133">Transmembrane helix</keyword>
<evidence type="ECO:0000256" key="4">
    <source>
        <dbReference type="ARBA" id="ARBA00022692"/>
    </source>
</evidence>
<feature type="domain" description="Major facilitator superfamily (MFS) profile" evidence="8">
    <location>
        <begin position="1"/>
        <end position="478"/>
    </location>
</feature>
<keyword evidence="3" id="KW-1003">Cell membrane</keyword>
<evidence type="ECO:0000256" key="6">
    <source>
        <dbReference type="ARBA" id="ARBA00023136"/>
    </source>
</evidence>
<keyword evidence="4 7" id="KW-0812">Transmembrane</keyword>
<dbReference type="InterPro" id="IPR050171">
    <property type="entry name" value="MFS_Transporters"/>
</dbReference>
<dbReference type="PANTHER" id="PTHR23517:SF2">
    <property type="entry name" value="MULTIDRUG RESISTANCE PROTEIN MDTH"/>
    <property type="match status" value="1"/>
</dbReference>
<dbReference type="EMBL" id="RAPQ01000008">
    <property type="protein sequence ID" value="RKE03331.1"/>
    <property type="molecule type" value="Genomic_DNA"/>
</dbReference>
<dbReference type="PANTHER" id="PTHR23517">
    <property type="entry name" value="RESISTANCE PROTEIN MDTM, PUTATIVE-RELATED-RELATED"/>
    <property type="match status" value="1"/>
</dbReference>
<gene>
    <name evidence="9" type="ORF">BXY64_0324</name>
</gene>
<dbReference type="InterPro" id="IPR011701">
    <property type="entry name" value="MFS"/>
</dbReference>
<comment type="caution">
    <text evidence="9">The sequence shown here is derived from an EMBL/GenBank/DDBJ whole genome shotgun (WGS) entry which is preliminary data.</text>
</comment>
<evidence type="ECO:0000313" key="9">
    <source>
        <dbReference type="EMBL" id="RKE03331.1"/>
    </source>
</evidence>
<keyword evidence="10" id="KW-1185">Reference proteome</keyword>
<keyword evidence="6 7" id="KW-0472">Membrane</keyword>
<evidence type="ECO:0000256" key="1">
    <source>
        <dbReference type="ARBA" id="ARBA00004651"/>
    </source>
</evidence>
<feature type="transmembrane region" description="Helical" evidence="7">
    <location>
        <begin position="310"/>
        <end position="327"/>
    </location>
</feature>
<dbReference type="InterPro" id="IPR018456">
    <property type="entry name" value="PTR2_symporter_CS"/>
</dbReference>
<feature type="transmembrane region" description="Helical" evidence="7">
    <location>
        <begin position="223"/>
        <end position="248"/>
    </location>
</feature>
<feature type="transmembrane region" description="Helical" evidence="7">
    <location>
        <begin position="452"/>
        <end position="470"/>
    </location>
</feature>
<feature type="transmembrane region" description="Helical" evidence="7">
    <location>
        <begin position="84"/>
        <end position="106"/>
    </location>
</feature>
<feature type="transmembrane region" description="Helical" evidence="7">
    <location>
        <begin position="112"/>
        <end position="132"/>
    </location>
</feature>
<feature type="transmembrane region" description="Helical" evidence="7">
    <location>
        <begin position="282"/>
        <end position="303"/>
    </location>
</feature>
<accession>A0A419X6H4</accession>
<evidence type="ECO:0000256" key="3">
    <source>
        <dbReference type="ARBA" id="ARBA00022475"/>
    </source>
</evidence>
<dbReference type="GO" id="GO:0022857">
    <property type="term" value="F:transmembrane transporter activity"/>
    <property type="evidence" value="ECO:0007669"/>
    <property type="project" value="InterPro"/>
</dbReference>
<dbReference type="RefSeq" id="WP_120238230.1">
    <property type="nucleotide sequence ID" value="NZ_RAPQ01000008.1"/>
</dbReference>
<reference evidence="9 10" key="1">
    <citation type="submission" date="2018-09" db="EMBL/GenBank/DDBJ databases">
        <title>Genomic Encyclopedia of Archaeal and Bacterial Type Strains, Phase II (KMG-II): from individual species to whole genera.</title>
        <authorList>
            <person name="Goeker M."/>
        </authorList>
    </citation>
    <scope>NUCLEOTIDE SEQUENCE [LARGE SCALE GENOMIC DNA]</scope>
    <source>
        <strain evidence="9 10">DSM 21950</strain>
    </source>
</reference>
<dbReference type="Gene3D" id="1.20.1250.20">
    <property type="entry name" value="MFS general substrate transporter like domains"/>
    <property type="match status" value="2"/>
</dbReference>
<dbReference type="GO" id="GO:0005886">
    <property type="term" value="C:plasma membrane"/>
    <property type="evidence" value="ECO:0007669"/>
    <property type="project" value="UniProtKB-SubCell"/>
</dbReference>
<feature type="transmembrane region" description="Helical" evidence="7">
    <location>
        <begin position="171"/>
        <end position="191"/>
    </location>
</feature>
<feature type="transmembrane region" description="Helical" evidence="7">
    <location>
        <begin position="365"/>
        <end position="386"/>
    </location>
</feature>
<dbReference type="OrthoDB" id="6247348at2"/>
<dbReference type="Proteomes" id="UP000284531">
    <property type="component" value="Unassembled WGS sequence"/>
</dbReference>
<sequence length="479" mass="53346">MSITKVFKKFPRTFWVANTIELFERWAWYGFFMLFANYLTGSTDIGALGLSQAQKGIIMGVGTGILYFLPVITGAIADKYGYKRVLGISFVVYSTAFIALPLFNTFAGVFTMYLYLALGAALFKPIISATVAKTTDEETSSIGFGIFYMMVNIGAFIGPLVTLAYKDSGYTTVFYISAGVILINFILILFYKEPERAIKQESLGEAIGNVFRNIGTALSDFKFVIFLLLVAAFWSMYYQLFFTLPVFITQWVDTSSVYNFFEGFMPAVTETYGKGGQMDSEFIVNFDAMFIIIFQIIISSIVMKLKPLKAMMGGILVCTIGMALTLYTQNVLFVITAIFIFSIGEMASSPKITEYIGRIAPKDKVGLYMGCSFLPVFAGSTLGGVISGNVYGSMSDKVNLLVKEVEKRGLDIPAISKDFSATEYFNRAGELMGMNQNELTQFLWNTYNPDNIWYVILAIGLFAVIALYFYDKLLLNKKS</sequence>
<evidence type="ECO:0000256" key="2">
    <source>
        <dbReference type="ARBA" id="ARBA00022448"/>
    </source>
</evidence>
<name>A0A419X6H4_9BACT</name>
<dbReference type="PROSITE" id="PS01023">
    <property type="entry name" value="PTR2_2"/>
    <property type="match status" value="1"/>
</dbReference>
<evidence type="ECO:0000313" key="10">
    <source>
        <dbReference type="Proteomes" id="UP000284531"/>
    </source>
</evidence>
<dbReference type="PROSITE" id="PS50850">
    <property type="entry name" value="MFS"/>
    <property type="match status" value="1"/>
</dbReference>
<evidence type="ECO:0000259" key="8">
    <source>
        <dbReference type="PROSITE" id="PS50850"/>
    </source>
</evidence>
<evidence type="ECO:0000256" key="5">
    <source>
        <dbReference type="ARBA" id="ARBA00022989"/>
    </source>
</evidence>
<organism evidence="9 10">
    <name type="scientific">Marinifilum flexuosum</name>
    <dbReference type="NCBI Taxonomy" id="1117708"/>
    <lineage>
        <taxon>Bacteria</taxon>
        <taxon>Pseudomonadati</taxon>
        <taxon>Bacteroidota</taxon>
        <taxon>Bacteroidia</taxon>
        <taxon>Marinilabiliales</taxon>
        <taxon>Marinifilaceae</taxon>
    </lineage>
</organism>
<feature type="transmembrane region" description="Helical" evidence="7">
    <location>
        <begin position="144"/>
        <end position="165"/>
    </location>
</feature>
<dbReference type="GO" id="GO:0006857">
    <property type="term" value="P:oligopeptide transport"/>
    <property type="evidence" value="ECO:0007669"/>
    <property type="project" value="InterPro"/>
</dbReference>
<protein>
    <submittedName>
        <fullName evidence="9">Dipeptide/tripeptide permease</fullName>
    </submittedName>
</protein>
<dbReference type="AlphaFoldDB" id="A0A419X6H4"/>
<dbReference type="Pfam" id="PF07690">
    <property type="entry name" value="MFS_1"/>
    <property type="match status" value="1"/>
</dbReference>
<keyword evidence="2" id="KW-0813">Transport</keyword>
<proteinExistence type="predicted"/>
<feature type="transmembrane region" description="Helical" evidence="7">
    <location>
        <begin position="26"/>
        <end position="50"/>
    </location>
</feature>
<comment type="subcellular location">
    <subcellularLocation>
        <location evidence="1">Cell membrane</location>
        <topology evidence="1">Multi-pass membrane protein</topology>
    </subcellularLocation>
</comment>
<dbReference type="SUPFAM" id="SSF103473">
    <property type="entry name" value="MFS general substrate transporter"/>
    <property type="match status" value="1"/>
</dbReference>